<name>A0ACD5GWY4_9CYAN</name>
<reference evidence="1 2" key="1">
    <citation type="journal article" date="2016" name="Genome Announc.">
        <title>Draft Genome Sequence of the Thermotolerant Cyanobacterium Desertifilum sp. IPPAS B-1220.</title>
        <authorList>
            <person name="Mironov K.S."/>
            <person name="Sinetova M.A."/>
            <person name="Bolatkhan K."/>
            <person name="Zayadan B.K."/>
            <person name="Ustinova V.V."/>
            <person name="Kupriyanova E.V."/>
            <person name="Skrypnik A.N."/>
            <person name="Gogoleva N.E."/>
            <person name="Gogolev Y.V."/>
            <person name="Los D.A."/>
        </authorList>
    </citation>
    <scope>NUCLEOTIDE SEQUENCE [LARGE SCALE GENOMIC DNA]</scope>
    <source>
        <strain evidence="1 2">IPPAS B-1220</strain>
    </source>
</reference>
<gene>
    <name evidence="1" type="ORF">BH720_002410</name>
</gene>
<accession>A0ACD5GWY4</accession>
<dbReference type="EMBL" id="CP182909">
    <property type="protein sequence ID" value="XPM64824.1"/>
    <property type="molecule type" value="Genomic_DNA"/>
</dbReference>
<evidence type="ECO:0000313" key="1">
    <source>
        <dbReference type="EMBL" id="XPM64824.1"/>
    </source>
</evidence>
<proteinExistence type="predicted"/>
<protein>
    <submittedName>
        <fullName evidence="1">DUF416 family protein</fullName>
    </submittedName>
</protein>
<sequence length="223" mass="25526">MFDLNKYENARIFMYWDLSLKKLDDLKKELESLPTLHRVAFAASICERLLPNHKAFCREKTWGNPTTLRAALDEVWQILEGKPLDAKVIRQLVADCEDAIPDSDYGGSYVYPAQQTALAIRLTLEACLTPTPQCIAKVAICAGDILFEWFFAEMDDVDPSWCDEKSVDEQMEDVASHPFGIREIAKEIEDLQQLKNTETLNRNFLEWLRISSYNDGKSLIDLS</sequence>
<dbReference type="Proteomes" id="UP000095472">
    <property type="component" value="Chromosome"/>
</dbReference>
<organism evidence="1 2">
    <name type="scientific">Desertifilum tharense IPPAS B-1220</name>
    <dbReference type="NCBI Taxonomy" id="1781255"/>
    <lineage>
        <taxon>Bacteria</taxon>
        <taxon>Bacillati</taxon>
        <taxon>Cyanobacteriota</taxon>
        <taxon>Cyanophyceae</taxon>
        <taxon>Desertifilales</taxon>
        <taxon>Desertifilaceae</taxon>
        <taxon>Desertifilum</taxon>
    </lineage>
</organism>
<keyword evidence="2" id="KW-1185">Reference proteome</keyword>
<evidence type="ECO:0000313" key="2">
    <source>
        <dbReference type="Proteomes" id="UP000095472"/>
    </source>
</evidence>